<dbReference type="SUPFAM" id="SSF52540">
    <property type="entry name" value="P-loop containing nucleoside triphosphate hydrolases"/>
    <property type="match status" value="1"/>
</dbReference>
<keyword evidence="9 14" id="KW-0720">Serine protease</keyword>
<dbReference type="PANTHER" id="PTHR10046">
    <property type="entry name" value="ATP DEPENDENT LON PROTEASE FAMILY MEMBER"/>
    <property type="match status" value="1"/>
</dbReference>
<evidence type="ECO:0000256" key="4">
    <source>
        <dbReference type="ARBA" id="ARBA00022475"/>
    </source>
</evidence>
<dbReference type="InterPro" id="IPR014721">
    <property type="entry name" value="Ribsml_uS5_D2-typ_fold_subgr"/>
</dbReference>
<dbReference type="CDD" id="cd00009">
    <property type="entry name" value="AAA"/>
    <property type="match status" value="1"/>
</dbReference>
<dbReference type="GO" id="GO:0006355">
    <property type="term" value="P:regulation of DNA-templated transcription"/>
    <property type="evidence" value="ECO:0007669"/>
    <property type="project" value="InterPro"/>
</dbReference>
<dbReference type="InterPro" id="IPR003593">
    <property type="entry name" value="AAA+_ATPase"/>
</dbReference>
<evidence type="ECO:0000256" key="13">
    <source>
        <dbReference type="ARBA" id="ARBA00026070"/>
    </source>
</evidence>
<keyword evidence="11 14" id="KW-1133">Transmembrane helix</keyword>
<keyword evidence="4 14" id="KW-1003">Cell membrane</keyword>
<comment type="subunit">
    <text evidence="13 14">Homohexamer. Organized in a ring with a central cavity.</text>
</comment>
<dbReference type="GO" id="GO:0004252">
    <property type="term" value="F:serine-type endopeptidase activity"/>
    <property type="evidence" value="ECO:0007669"/>
    <property type="project" value="UniProtKB-UniRule"/>
</dbReference>
<dbReference type="InterPro" id="IPR002078">
    <property type="entry name" value="Sigma_54_int"/>
</dbReference>
<evidence type="ECO:0000313" key="17">
    <source>
        <dbReference type="Proteomes" id="UP000789941"/>
    </source>
</evidence>
<dbReference type="Pfam" id="PF20436">
    <property type="entry name" value="LonB_AAA-LID"/>
    <property type="match status" value="1"/>
</dbReference>
<dbReference type="InterPro" id="IPR020568">
    <property type="entry name" value="Ribosomal_Su5_D2-typ_SF"/>
</dbReference>
<dbReference type="AlphaFoldDB" id="A0A5E4LYD9"/>
<accession>A0A5E4LYD9</accession>
<comment type="caution">
    <text evidence="16">The sequence shown here is derived from an EMBL/GenBank/DDBJ whole genome shotgun (WGS) entry which is preliminary data.</text>
</comment>
<keyword evidence="7 14" id="KW-0547">Nucleotide-binding</keyword>
<dbReference type="InterPro" id="IPR000523">
    <property type="entry name" value="Mg_chelatse_chII-like_cat_dom"/>
</dbReference>
<dbReference type="InterPro" id="IPR004663">
    <property type="entry name" value="Lon_arc"/>
</dbReference>
<dbReference type="Pfam" id="PF01078">
    <property type="entry name" value="Mg_chelatase"/>
    <property type="match status" value="1"/>
</dbReference>
<protein>
    <recommendedName>
        <fullName evidence="3 14">Archaeal Lon protease</fullName>
        <ecNumber evidence="14">3.4.21.-</ecNumber>
    </recommendedName>
    <alternativeName>
        <fullName evidence="14">ATP-dependent protease La homolog</fullName>
    </alternativeName>
</protein>
<gene>
    <name evidence="16" type="ORF">LFW2832_01129</name>
</gene>
<keyword evidence="8 14" id="KW-0378">Hydrolase</keyword>
<keyword evidence="12 14" id="KW-0472">Membrane</keyword>
<dbReference type="InterPro" id="IPR046843">
    <property type="entry name" value="LonB_AAA-LID"/>
</dbReference>
<keyword evidence="10 14" id="KW-0067">ATP-binding</keyword>
<dbReference type="GO" id="GO:0004176">
    <property type="term" value="F:ATP-dependent peptidase activity"/>
    <property type="evidence" value="ECO:0007669"/>
    <property type="project" value="UniProtKB-UniRule"/>
</dbReference>
<evidence type="ECO:0000256" key="1">
    <source>
        <dbReference type="ARBA" id="ARBA00004651"/>
    </source>
</evidence>
<dbReference type="GO" id="GO:0030163">
    <property type="term" value="P:protein catabolic process"/>
    <property type="evidence" value="ECO:0007669"/>
    <property type="project" value="UniProtKB-UniRule"/>
</dbReference>
<evidence type="ECO:0000313" key="16">
    <source>
        <dbReference type="EMBL" id="VVC04816.1"/>
    </source>
</evidence>
<dbReference type="InterPro" id="IPR027065">
    <property type="entry name" value="Lon_Prtase"/>
</dbReference>
<dbReference type="SMART" id="SM00382">
    <property type="entry name" value="AAA"/>
    <property type="match status" value="1"/>
</dbReference>
<dbReference type="Gene3D" id="3.30.230.10">
    <property type="match status" value="1"/>
</dbReference>
<evidence type="ECO:0000256" key="6">
    <source>
        <dbReference type="ARBA" id="ARBA00022692"/>
    </source>
</evidence>
<evidence type="ECO:0000256" key="2">
    <source>
        <dbReference type="ARBA" id="ARBA00009579"/>
    </source>
</evidence>
<evidence type="ECO:0000256" key="12">
    <source>
        <dbReference type="ARBA" id="ARBA00023136"/>
    </source>
</evidence>
<comment type="similarity">
    <text evidence="2 14">Belongs to the peptidase S16 family. Archaeal LonB subfamily.</text>
</comment>
<evidence type="ECO:0000256" key="3">
    <source>
        <dbReference type="ARBA" id="ARBA00022016"/>
    </source>
</evidence>
<keyword evidence="6 14" id="KW-0812">Transmembrane</keyword>
<keyword evidence="5 14" id="KW-0645">Protease</keyword>
<proteinExistence type="inferred from homology"/>
<comment type="subcellular location">
    <subcellularLocation>
        <location evidence="1 14">Cell membrane</location>
        <topology evidence="1 14">Multi-pass membrane protein</topology>
    </subcellularLocation>
</comment>
<evidence type="ECO:0000259" key="15">
    <source>
        <dbReference type="PROSITE" id="PS51786"/>
    </source>
</evidence>
<evidence type="ECO:0000256" key="11">
    <source>
        <dbReference type="ARBA" id="ARBA00022989"/>
    </source>
</evidence>
<organism evidence="16 17">
    <name type="scientific">Candidatus Bilamarchaeum dharawalense</name>
    <dbReference type="NCBI Taxonomy" id="2885759"/>
    <lineage>
        <taxon>Archaea</taxon>
        <taxon>Candidatus Micrarchaeota</taxon>
        <taxon>Candidatus Micrarchaeia</taxon>
        <taxon>Candidatus Anstonellales</taxon>
        <taxon>Candidatus Bilamarchaeaceae</taxon>
        <taxon>Candidatus Bilamarchaeum</taxon>
    </lineage>
</organism>
<dbReference type="Pfam" id="PF00158">
    <property type="entry name" value="Sigma54_activat"/>
    <property type="match status" value="1"/>
</dbReference>
<dbReference type="GO" id="GO:0006508">
    <property type="term" value="P:proteolysis"/>
    <property type="evidence" value="ECO:0007669"/>
    <property type="project" value="UniProtKB-KW"/>
</dbReference>
<dbReference type="InterPro" id="IPR008269">
    <property type="entry name" value="Lon_proteolytic"/>
</dbReference>
<evidence type="ECO:0000256" key="14">
    <source>
        <dbReference type="RuleBase" id="RU369001"/>
    </source>
</evidence>
<dbReference type="GO" id="GO:0005524">
    <property type="term" value="F:ATP binding"/>
    <property type="evidence" value="ECO:0007669"/>
    <property type="project" value="UniProtKB-UniRule"/>
</dbReference>
<name>A0A5E4LYD9_9ARCH</name>
<feature type="transmembrane region" description="Helical" evidence="14">
    <location>
        <begin position="148"/>
        <end position="166"/>
    </location>
</feature>
<dbReference type="SUPFAM" id="SSF54211">
    <property type="entry name" value="Ribosomal protein S5 domain 2-like"/>
    <property type="match status" value="1"/>
</dbReference>
<dbReference type="Gene3D" id="1.10.8.60">
    <property type="match status" value="1"/>
</dbReference>
<dbReference type="GO" id="GO:0005886">
    <property type="term" value="C:plasma membrane"/>
    <property type="evidence" value="ECO:0007669"/>
    <property type="project" value="UniProtKB-SubCell"/>
</dbReference>
<evidence type="ECO:0000256" key="8">
    <source>
        <dbReference type="ARBA" id="ARBA00022801"/>
    </source>
</evidence>
<dbReference type="PROSITE" id="PS51786">
    <property type="entry name" value="LON_PROTEOLYTIC"/>
    <property type="match status" value="1"/>
</dbReference>
<comment type="function">
    <text evidence="14">ATP-dependent serine protease that mediates the selective degradation of mutant and abnormal proteins as well as certain short-lived regulatory proteins. Degrades polypeptides processively.</text>
</comment>
<dbReference type="NCBIfam" id="TIGR00764">
    <property type="entry name" value="lon_rel"/>
    <property type="match status" value="1"/>
</dbReference>
<dbReference type="Proteomes" id="UP000789941">
    <property type="component" value="Unassembled WGS sequence"/>
</dbReference>
<evidence type="ECO:0000256" key="9">
    <source>
        <dbReference type="ARBA" id="ARBA00022825"/>
    </source>
</evidence>
<dbReference type="Pfam" id="PF05362">
    <property type="entry name" value="Lon_C"/>
    <property type="match status" value="1"/>
</dbReference>
<evidence type="ECO:0000256" key="5">
    <source>
        <dbReference type="ARBA" id="ARBA00022670"/>
    </source>
</evidence>
<dbReference type="EC" id="3.4.21.-" evidence="14"/>
<dbReference type="InterPro" id="IPR027417">
    <property type="entry name" value="P-loop_NTPase"/>
</dbReference>
<evidence type="ECO:0000256" key="10">
    <source>
        <dbReference type="ARBA" id="ARBA00022840"/>
    </source>
</evidence>
<sequence length="659" mass="71885">MKFKSTAEAVVPERLIDQIIGQDKAVDIIKKAAKQKRNVLLIGPPGTGKSMMAQAMAELMEKEELEDVLVYPNPNNENQPLVRVLKTYPTSEYLAKHKDLVKYYSPTELTKIKAITDRVHLAKILKNGLGRRMINFQKPKEEAKTPPSLLIIGILGLILLAVMFSSEVPENAKMLITIAILGLGLLYIISNATAGLGRRLMVMEQVSPKLIVDNSERFTAPFVDGTSSRAGSLLGDIKHDPLQSGGLGTPAHLRVEAGAIHHSNKGVLFIDEIASMKINWQQEILTAMQEKRYPITGQSEMSSGALVKTQPVPTDFVLVASGNLPDMAHIHPALRSRIRGAGYEVYVEDSMEDTPKTEEALVRFIAQEVKKDGKIPHFDQDAIAEIIEEARRMSGRRKRFTLNLRELGGLVRAAGDIAREKGKTLVTKQEIFDARKISSSIESQLGAKLIEYKKEYQTIVIKGAETGRVNGLAVLGDSRTGLVLPIVAEATPAASKSEGKVIATGKLGVIAKEAVDNVSAIFKKYIGTAIAKTDLHIQFLQTYEGVEGDSASISTAVAVISALANIPVYQGVAMTGSLDVRGRVLPVGGVTSKIEAAIESGIKKILIPKANAQDVYEKIRKRKDVIIIEVSDITQVLEHALSDCPQKKILLKKMRNLSH</sequence>
<reference evidence="16 17" key="1">
    <citation type="submission" date="2019-08" db="EMBL/GenBank/DDBJ databases">
        <authorList>
            <person name="Vazquez-Campos X."/>
        </authorList>
    </citation>
    <scope>NUCLEOTIDE SEQUENCE [LARGE SCALE GENOMIC DNA]</scope>
    <source>
        <strain evidence="16">LFW-283_2</strain>
    </source>
</reference>
<dbReference type="Gene3D" id="3.40.50.300">
    <property type="entry name" value="P-loop containing nucleotide triphosphate hydrolases"/>
    <property type="match status" value="2"/>
</dbReference>
<evidence type="ECO:0000256" key="7">
    <source>
        <dbReference type="ARBA" id="ARBA00022741"/>
    </source>
</evidence>
<dbReference type="EMBL" id="CABMJJ010000011">
    <property type="protein sequence ID" value="VVC04816.1"/>
    <property type="molecule type" value="Genomic_DNA"/>
</dbReference>
<feature type="transmembrane region" description="Helical" evidence="14">
    <location>
        <begin position="172"/>
        <end position="194"/>
    </location>
</feature>
<feature type="domain" description="Lon proteolytic" evidence="15">
    <location>
        <begin position="463"/>
        <end position="643"/>
    </location>
</feature>
<dbReference type="PRINTS" id="PR00830">
    <property type="entry name" value="ENDOLAPTASE"/>
</dbReference>